<sequence>MVPWVPVRFRMLLLCEKKYNQLNSGNTPLWKGTCREMGAFLLLEFVVG</sequence>
<comment type="caution">
    <text evidence="1">The sequence shown here is derived from an EMBL/GenBank/DDBJ whole genome shotgun (WGS) entry which is preliminary data.</text>
</comment>
<dbReference type="EMBL" id="AWSU01000072">
    <property type="protein sequence ID" value="ERI79461.1"/>
    <property type="molecule type" value="Genomic_DNA"/>
</dbReference>
<dbReference type="Proteomes" id="UP000016491">
    <property type="component" value="Unassembled WGS sequence"/>
</dbReference>
<proteinExistence type="predicted"/>
<dbReference type="AlphaFoldDB" id="A0ABC9U221"/>
<evidence type="ECO:0000313" key="1">
    <source>
        <dbReference type="EMBL" id="ERI79461.1"/>
    </source>
</evidence>
<accession>A0ABC9U221</accession>
<gene>
    <name evidence="1" type="ORF">CLOSYM_00893</name>
</gene>
<reference evidence="1 2" key="1">
    <citation type="submission" date="2013-07" db="EMBL/GenBank/DDBJ databases">
        <authorList>
            <person name="Weinstock G."/>
            <person name="Sodergren E."/>
            <person name="Wylie T."/>
            <person name="Fulton L."/>
            <person name="Fulton R."/>
            <person name="Fronick C."/>
            <person name="O'Laughlin M."/>
            <person name="Godfrey J."/>
            <person name="Miner T."/>
            <person name="Herter B."/>
            <person name="Appelbaum E."/>
            <person name="Cordes M."/>
            <person name="Lek S."/>
            <person name="Wollam A."/>
            <person name="Pepin K.H."/>
            <person name="Palsikar V.B."/>
            <person name="Mitreva M."/>
            <person name="Wilson R.K."/>
        </authorList>
    </citation>
    <scope>NUCLEOTIDE SEQUENCE [LARGE SCALE GENOMIC DNA]</scope>
    <source>
        <strain evidence="1 2">ATCC 14940</strain>
    </source>
</reference>
<organism evidence="1 2">
    <name type="scientific">[Clostridium] symbiosum ATCC 14940</name>
    <dbReference type="NCBI Taxonomy" id="411472"/>
    <lineage>
        <taxon>Bacteria</taxon>
        <taxon>Bacillati</taxon>
        <taxon>Bacillota</taxon>
        <taxon>Clostridia</taxon>
        <taxon>Lachnospirales</taxon>
        <taxon>Lachnospiraceae</taxon>
        <taxon>Otoolea</taxon>
    </lineage>
</organism>
<protein>
    <submittedName>
        <fullName evidence="1">Uncharacterized protein</fullName>
    </submittedName>
</protein>
<name>A0ABC9U221_CLOSY</name>
<evidence type="ECO:0000313" key="2">
    <source>
        <dbReference type="Proteomes" id="UP000016491"/>
    </source>
</evidence>